<keyword evidence="1" id="KW-0479">Metal-binding</keyword>
<keyword evidence="1" id="KW-0862">Zinc</keyword>
<dbReference type="SUPFAM" id="SSF56672">
    <property type="entry name" value="DNA/RNA polymerases"/>
    <property type="match status" value="1"/>
</dbReference>
<feature type="domain" description="Integrase catalytic" evidence="4">
    <location>
        <begin position="143"/>
        <end position="268"/>
    </location>
</feature>
<reference evidence="5" key="1">
    <citation type="journal article" date="2022" name="Int. J. Mol. Sci.">
        <title>Draft Genome of Tanacetum Coccineum: Genomic Comparison of Closely Related Tanacetum-Family Plants.</title>
        <authorList>
            <person name="Yamashiro T."/>
            <person name="Shiraishi A."/>
            <person name="Nakayama K."/>
            <person name="Satake H."/>
        </authorList>
    </citation>
    <scope>NUCLEOTIDE SEQUENCE</scope>
</reference>
<feature type="compositionally biased region" description="Basic and acidic residues" evidence="2">
    <location>
        <begin position="1033"/>
        <end position="1057"/>
    </location>
</feature>
<feature type="region of interest" description="Disordered" evidence="2">
    <location>
        <begin position="399"/>
        <end position="474"/>
    </location>
</feature>
<dbReference type="InterPro" id="IPR057670">
    <property type="entry name" value="SH3_retrovirus"/>
</dbReference>
<dbReference type="InterPro" id="IPR036397">
    <property type="entry name" value="RNaseH_sf"/>
</dbReference>
<organism evidence="5 6">
    <name type="scientific">Tanacetum coccineum</name>
    <dbReference type="NCBI Taxonomy" id="301880"/>
    <lineage>
        <taxon>Eukaryota</taxon>
        <taxon>Viridiplantae</taxon>
        <taxon>Streptophyta</taxon>
        <taxon>Embryophyta</taxon>
        <taxon>Tracheophyta</taxon>
        <taxon>Spermatophyta</taxon>
        <taxon>Magnoliopsida</taxon>
        <taxon>eudicotyledons</taxon>
        <taxon>Gunneridae</taxon>
        <taxon>Pentapetalae</taxon>
        <taxon>asterids</taxon>
        <taxon>campanulids</taxon>
        <taxon>Asterales</taxon>
        <taxon>Asteraceae</taxon>
        <taxon>Asteroideae</taxon>
        <taxon>Anthemideae</taxon>
        <taxon>Anthemidinae</taxon>
        <taxon>Tanacetum</taxon>
    </lineage>
</organism>
<accession>A0ABQ4X3E3</accession>
<dbReference type="SMART" id="SM00343">
    <property type="entry name" value="ZnF_C2HC"/>
    <property type="match status" value="1"/>
</dbReference>
<feature type="region of interest" description="Disordered" evidence="2">
    <location>
        <begin position="1030"/>
        <end position="1057"/>
    </location>
</feature>
<comment type="caution">
    <text evidence="5">The sequence shown here is derived from an EMBL/GenBank/DDBJ whole genome shotgun (WGS) entry which is preliminary data.</text>
</comment>
<proteinExistence type="predicted"/>
<dbReference type="Gene3D" id="3.30.420.10">
    <property type="entry name" value="Ribonuclease H-like superfamily/Ribonuclease H"/>
    <property type="match status" value="1"/>
</dbReference>
<dbReference type="Pfam" id="PF25597">
    <property type="entry name" value="SH3_retrovirus"/>
    <property type="match status" value="1"/>
</dbReference>
<protein>
    <submittedName>
        <fullName evidence="5">RNA-directed DNA polymerase</fullName>
    </submittedName>
</protein>
<feature type="compositionally biased region" description="Basic and acidic residues" evidence="2">
    <location>
        <begin position="403"/>
        <end position="417"/>
    </location>
</feature>
<dbReference type="InterPro" id="IPR001584">
    <property type="entry name" value="Integrase_cat-core"/>
</dbReference>
<keyword evidence="1" id="KW-0863">Zinc-finger</keyword>
<evidence type="ECO:0000313" key="6">
    <source>
        <dbReference type="Proteomes" id="UP001151760"/>
    </source>
</evidence>
<dbReference type="PANTHER" id="PTHR11439:SF489">
    <property type="entry name" value="RNA-DIRECTED DNA POLYMERASE"/>
    <property type="match status" value="1"/>
</dbReference>
<keyword evidence="5" id="KW-0695">RNA-directed DNA polymerase</keyword>
<reference evidence="5" key="2">
    <citation type="submission" date="2022-01" db="EMBL/GenBank/DDBJ databases">
        <authorList>
            <person name="Yamashiro T."/>
            <person name="Shiraishi A."/>
            <person name="Satake H."/>
            <person name="Nakayama K."/>
        </authorList>
    </citation>
    <scope>NUCLEOTIDE SEQUENCE</scope>
</reference>
<dbReference type="PROSITE" id="PS50158">
    <property type="entry name" value="ZF_CCHC"/>
    <property type="match status" value="1"/>
</dbReference>
<keyword evidence="5" id="KW-0808">Transferase</keyword>
<dbReference type="InterPro" id="IPR013103">
    <property type="entry name" value="RVT_2"/>
</dbReference>
<keyword evidence="5" id="KW-0548">Nucleotidyltransferase</keyword>
<dbReference type="InterPro" id="IPR043502">
    <property type="entry name" value="DNA/RNA_pol_sf"/>
</dbReference>
<dbReference type="SUPFAM" id="SSF57756">
    <property type="entry name" value="Retrovirus zinc finger-like domains"/>
    <property type="match status" value="1"/>
</dbReference>
<evidence type="ECO:0000256" key="2">
    <source>
        <dbReference type="SAM" id="MobiDB-lite"/>
    </source>
</evidence>
<gene>
    <name evidence="5" type="ORF">Tco_0654512</name>
</gene>
<dbReference type="SUPFAM" id="SSF53098">
    <property type="entry name" value="Ribonuclease H-like"/>
    <property type="match status" value="1"/>
</dbReference>
<dbReference type="Pfam" id="PF07727">
    <property type="entry name" value="RVT_2"/>
    <property type="match status" value="1"/>
</dbReference>
<dbReference type="Pfam" id="PF14244">
    <property type="entry name" value="Retrotran_gag_3"/>
    <property type="match status" value="1"/>
</dbReference>
<dbReference type="PROSITE" id="PS50994">
    <property type="entry name" value="INTEGRASE"/>
    <property type="match status" value="1"/>
</dbReference>
<feature type="compositionally biased region" description="Polar residues" evidence="2">
    <location>
        <begin position="435"/>
        <end position="463"/>
    </location>
</feature>
<dbReference type="InterPro" id="IPR012337">
    <property type="entry name" value="RNaseH-like_sf"/>
</dbReference>
<dbReference type="GO" id="GO:0003964">
    <property type="term" value="F:RNA-directed DNA polymerase activity"/>
    <property type="evidence" value="ECO:0007669"/>
    <property type="project" value="UniProtKB-KW"/>
</dbReference>
<dbReference type="InterPro" id="IPR036875">
    <property type="entry name" value="Znf_CCHC_sf"/>
</dbReference>
<keyword evidence="6" id="KW-1185">Reference proteome</keyword>
<dbReference type="InterPro" id="IPR029472">
    <property type="entry name" value="Copia-like_N"/>
</dbReference>
<name>A0ABQ4X3E3_9ASTR</name>
<dbReference type="Gene3D" id="4.10.60.10">
    <property type="entry name" value="Zinc finger, CCHC-type"/>
    <property type="match status" value="1"/>
</dbReference>
<dbReference type="EMBL" id="BQNB010009169">
    <property type="protein sequence ID" value="GJS59728.1"/>
    <property type="molecule type" value="Genomic_DNA"/>
</dbReference>
<feature type="domain" description="CCHC-type" evidence="3">
    <location>
        <begin position="1057"/>
        <end position="1074"/>
    </location>
</feature>
<evidence type="ECO:0000259" key="3">
    <source>
        <dbReference type="PROSITE" id="PS50158"/>
    </source>
</evidence>
<evidence type="ECO:0000259" key="4">
    <source>
        <dbReference type="PROSITE" id="PS50994"/>
    </source>
</evidence>
<dbReference type="Proteomes" id="UP001151760">
    <property type="component" value="Unassembled WGS sequence"/>
</dbReference>
<dbReference type="CDD" id="cd09272">
    <property type="entry name" value="RNase_HI_RT_Ty1"/>
    <property type="match status" value="1"/>
</dbReference>
<evidence type="ECO:0000313" key="5">
    <source>
        <dbReference type="EMBL" id="GJS59728.1"/>
    </source>
</evidence>
<sequence length="1153" mass="130329">MVGASSSDDKISNLDLGNPLYLQTSDFNSNTIIFVKLTGTENYRVWVAGMKLAINTRNKTGFLDGTCLKSTYASSAPMSNQEDVSKHNQLIKLMQFLMGLNDVFQPIRSSLLSRETLPDVKDVFAIISREESHRGITSSSSRSVTKPQVGHAVDGCFDIIRYPPGYNKNPGPKPNGPRTFNANFVSSSSEKGASLSFTNEQMIKLMNLINEAPLEVFRPIWQCNIKTVRSDNGSEFVNNKMTELFNSLGIIHQTSCAYTPQQNGIAEKSFVSKWLPSSVLNGKSPFELVYGFKPKLSHLRSFGCLCFSSVLNNSDKFSSKSKKCVLIGFCTTKKAYKVYSLESKMIYYSRDIKFYENIFPFKMNDSLQKEQSIFSESSDNNVNGLNFFDEKHSDFQTSLSPNDDGRVYDTPHNDGNDHSCSSNADECEDDFATSMGETSTSEGNVHINSESPAQGNLPQNISQGEPDLRRSSRVPKMPAKFNDYVVNSSKNELLFIEVVKNHNWIEAMNNEIEALNRNNTWTVYDLPEGRKAVGSKWLWKIKYKSTGEIERYKARVVAKGFSQREGFDYLETFSPVVKMSIVRCMLNVAICNGWDLFQLDINNVFLYGNLSEDVYMTLPPGFDIDKSKVCKLNKSLYGLKQAPRQWNAKLTQALTEHGFVQSKFDYSLFTKNFDNVFIILLVYVDDIVVTRNNVNEIEKFKQFLKSKFQIKDLGKLKYFLGIEVLDNKDGICLSQRKYLSLGIKKGFYMSLGLLAAKHVDTPLPENATLNHIESDDDHFLYMHSPLNSHLDAALRVLRYLKGSPGSGIQINKTGNLKLRAYADSDWARCPATRKSVSRYCVFLGDSLVTWKSKKQSTLSRSSAEAEYRSMASATCKVIWLSNLLGDMGVKNLLPIVMYCDNSSALQIAANPVFHEKSKHFEIDVHLVREKVASGVIKTEKIHTTQQISNILTKGLDIEQHKILCGKLRIFETYVKAKDLDLWHIILNGDFSPVARNKETQVLEVVSFEQQNDDLKRKLAKNNEAKMVLYNALPKKEQPREEKKSLRQRDEKKGKSDRKCFRCGDPNHLIGDCPKPLRNKDQKAFIGGSWSDSENESEDKTNDEICLMAQSSNEVTLDSSHYSDNASSLDEDSMQIEYDNLCEISLKSSTKIKF</sequence>
<evidence type="ECO:0000256" key="1">
    <source>
        <dbReference type="PROSITE-ProRule" id="PRU00047"/>
    </source>
</evidence>
<dbReference type="InterPro" id="IPR001878">
    <property type="entry name" value="Znf_CCHC"/>
</dbReference>
<dbReference type="PANTHER" id="PTHR11439">
    <property type="entry name" value="GAG-POL-RELATED RETROTRANSPOSON"/>
    <property type="match status" value="1"/>
</dbReference>